<accession>A0A160F6C1</accession>
<comment type="catalytic activity">
    <reaction evidence="1">
        <text>Endohydrolysis of (1-&gt;4)-alpha-D-glucosidic linkages in polysaccharides containing three or more (1-&gt;4)-alpha-linked D-glucose units.</text>
        <dbReference type="EC" id="3.2.1.1"/>
    </reaction>
</comment>
<proteinExistence type="inferred from homology"/>
<sequence length="508" mass="59281">MKRIFSLLLPALFLLVVAMPAHAADKRTWQDESIYFIMVDRFNNGNPQNDQDVNVNDPRAYHGGDLQGIIDKLDYIKSMGFTAIWLTPIFKNEPGGYHGYWISDFYKVDPHFGTLSDLKRLVKEAHKRDMKVILDFVVNHTGPHHPWLNDPTKKDWFHEKKDIFNWTDQTEVENGWLFGLPDLAQENPEVKRYLIDAAKWWIQQTDIDGYRLDTVKHVPKSFWKDFSNEVKSVKKDFFLLGEVWHDDPRYIADYGKYGIDGFLDFPFYQEASKIFSKSDQSLEPLYNVWRRNETFYERPYLLGTFLDNHDTVRFTRLALENRQNPIKRIKLGLTYLFSAPGIPIMYYGTEIGLDGGKDPDNRRLMNFRTDQEIIDYIKKIGELRKQLPSLRRGDFTLLYEKNGMAVFKRTYHDQTAVIAINNTNKTAKAHITNEQLETGKELRGLLADDLVRSDKNGYDIILNRETAEIYVLGKKTGLNVPFISAIIAVYVLFGLFLYYVKKRPQARG</sequence>
<dbReference type="InterPro" id="IPR017853">
    <property type="entry name" value="GH"/>
</dbReference>
<reference evidence="14 15" key="1">
    <citation type="journal article" date="2006" name="Syst. Appl. Microbiol.">
        <title>Anoxybacillus amylolyticus sp. nov., a thermophilic amylase producing bacterium isolated from Mount Rittmann (Antarctica).</title>
        <authorList>
            <person name="Poli A."/>
            <person name="Esposito E."/>
            <person name="Lama L."/>
            <person name="Orlando P."/>
            <person name="Nicolaus G."/>
            <person name="de Appolonia F."/>
            <person name="Gambacorta A."/>
            <person name="Nicolaus B."/>
        </authorList>
    </citation>
    <scope>NUCLEOTIDE SEQUENCE [LARGE SCALE GENOMIC DNA]</scope>
    <source>
        <strain evidence="14 15">DSM 15939</strain>
    </source>
</reference>
<dbReference type="KEGG" id="aamy:GFC30_1082"/>
<evidence type="ECO:0000256" key="1">
    <source>
        <dbReference type="ARBA" id="ARBA00000548"/>
    </source>
</evidence>
<comment type="similarity">
    <text evidence="3">Belongs to the glycosyl hydrolase 13 family.</text>
</comment>
<gene>
    <name evidence="14" type="ORF">GFC30_1082</name>
</gene>
<dbReference type="AlphaFoldDB" id="A0A160F6C1"/>
<keyword evidence="9" id="KW-0119">Carbohydrate metabolism</keyword>
<dbReference type="PANTHER" id="PTHR10357:SF215">
    <property type="entry name" value="ALPHA-AMYLASE 1"/>
    <property type="match status" value="1"/>
</dbReference>
<evidence type="ECO:0000256" key="7">
    <source>
        <dbReference type="ARBA" id="ARBA00022801"/>
    </source>
</evidence>
<dbReference type="SUPFAM" id="SSF51011">
    <property type="entry name" value="Glycosyl hydrolase domain"/>
    <property type="match status" value="1"/>
</dbReference>
<evidence type="ECO:0000256" key="4">
    <source>
        <dbReference type="ARBA" id="ARBA00012595"/>
    </source>
</evidence>
<dbReference type="InterPro" id="IPR054174">
    <property type="entry name" value="Alpha-amylase-like_C"/>
</dbReference>
<keyword evidence="11" id="KW-1133">Transmembrane helix</keyword>
<dbReference type="GO" id="GO:0005509">
    <property type="term" value="F:calcium ion binding"/>
    <property type="evidence" value="ECO:0007669"/>
    <property type="project" value="InterPro"/>
</dbReference>
<dbReference type="Pfam" id="PF00128">
    <property type="entry name" value="Alpha-amylase"/>
    <property type="match status" value="1"/>
</dbReference>
<keyword evidence="15" id="KW-1185">Reference proteome</keyword>
<comment type="cofactor">
    <cofactor evidence="2">
        <name>Ca(2+)</name>
        <dbReference type="ChEBI" id="CHEBI:29108"/>
    </cofactor>
</comment>
<keyword evidence="10" id="KW-0326">Glycosidase</keyword>
<organism evidence="14 15">
    <name type="scientific">Anoxybacteroides amylolyticum</name>
    <dbReference type="NCBI Taxonomy" id="294699"/>
    <lineage>
        <taxon>Bacteria</taxon>
        <taxon>Bacillati</taxon>
        <taxon>Bacillota</taxon>
        <taxon>Bacilli</taxon>
        <taxon>Bacillales</taxon>
        <taxon>Anoxybacillaceae</taxon>
        <taxon>Anoxybacteroides</taxon>
    </lineage>
</organism>
<keyword evidence="5" id="KW-0479">Metal-binding</keyword>
<dbReference type="PANTHER" id="PTHR10357">
    <property type="entry name" value="ALPHA-AMYLASE FAMILY MEMBER"/>
    <property type="match status" value="1"/>
</dbReference>
<dbReference type="PIRSF" id="PIRSF001024">
    <property type="entry name" value="Alph-amyl_fung"/>
    <property type="match status" value="1"/>
</dbReference>
<dbReference type="InterPro" id="IPR013777">
    <property type="entry name" value="A-amylase-like"/>
</dbReference>
<feature type="signal peptide" evidence="12">
    <location>
        <begin position="1"/>
        <end position="23"/>
    </location>
</feature>
<evidence type="ECO:0000259" key="13">
    <source>
        <dbReference type="SMART" id="SM00642"/>
    </source>
</evidence>
<evidence type="ECO:0000256" key="9">
    <source>
        <dbReference type="ARBA" id="ARBA00023277"/>
    </source>
</evidence>
<evidence type="ECO:0000256" key="11">
    <source>
        <dbReference type="SAM" id="Phobius"/>
    </source>
</evidence>
<dbReference type="EC" id="3.2.1.1" evidence="4"/>
<evidence type="ECO:0000256" key="5">
    <source>
        <dbReference type="ARBA" id="ARBA00022723"/>
    </source>
</evidence>
<dbReference type="InterPro" id="IPR013780">
    <property type="entry name" value="Glyco_hydro_b"/>
</dbReference>
<protein>
    <recommendedName>
        <fullName evidence="4">alpha-amylase</fullName>
        <ecNumber evidence="4">3.2.1.1</ecNumber>
    </recommendedName>
</protein>
<dbReference type="GO" id="GO:0004556">
    <property type="term" value="F:alpha-amylase activity"/>
    <property type="evidence" value="ECO:0007669"/>
    <property type="project" value="UniProtKB-EC"/>
</dbReference>
<evidence type="ECO:0000313" key="15">
    <source>
        <dbReference type="Proteomes" id="UP000076865"/>
    </source>
</evidence>
<dbReference type="Gene3D" id="2.60.40.1180">
    <property type="entry name" value="Golgi alpha-mannosidase II"/>
    <property type="match status" value="1"/>
</dbReference>
<name>A0A160F6C1_9BACL</name>
<dbReference type="GO" id="GO:0005975">
    <property type="term" value="P:carbohydrate metabolic process"/>
    <property type="evidence" value="ECO:0007669"/>
    <property type="project" value="InterPro"/>
</dbReference>
<dbReference type="Pfam" id="PF22026">
    <property type="entry name" value="Alpha-amylase_C_2"/>
    <property type="match status" value="1"/>
</dbReference>
<keyword evidence="7" id="KW-0378">Hydrolase</keyword>
<dbReference type="CDD" id="cd11339">
    <property type="entry name" value="AmyAc_bac_CMD_like_2"/>
    <property type="match status" value="1"/>
</dbReference>
<evidence type="ECO:0000256" key="8">
    <source>
        <dbReference type="ARBA" id="ARBA00022837"/>
    </source>
</evidence>
<keyword evidence="11" id="KW-0472">Membrane</keyword>
<keyword evidence="8" id="KW-0106">Calcium</keyword>
<keyword evidence="6 12" id="KW-0732">Signal</keyword>
<feature type="transmembrane region" description="Helical" evidence="11">
    <location>
        <begin position="480"/>
        <end position="500"/>
    </location>
</feature>
<dbReference type="Proteomes" id="UP000076865">
    <property type="component" value="Chromosome"/>
</dbReference>
<evidence type="ECO:0000256" key="6">
    <source>
        <dbReference type="ARBA" id="ARBA00022729"/>
    </source>
</evidence>
<dbReference type="InterPro" id="IPR006047">
    <property type="entry name" value="GH13_cat_dom"/>
</dbReference>
<dbReference type="PATRIC" id="fig|294699.3.peg.1077"/>
<evidence type="ECO:0000256" key="2">
    <source>
        <dbReference type="ARBA" id="ARBA00001913"/>
    </source>
</evidence>
<dbReference type="EMBL" id="CP015438">
    <property type="protein sequence ID" value="ANB61731.1"/>
    <property type="molecule type" value="Genomic_DNA"/>
</dbReference>
<evidence type="ECO:0000313" key="14">
    <source>
        <dbReference type="EMBL" id="ANB61731.1"/>
    </source>
</evidence>
<feature type="chain" id="PRO_5007813961" description="alpha-amylase" evidence="12">
    <location>
        <begin position="24"/>
        <end position="508"/>
    </location>
</feature>
<evidence type="ECO:0000256" key="10">
    <source>
        <dbReference type="ARBA" id="ARBA00023295"/>
    </source>
</evidence>
<dbReference type="SUPFAM" id="SSF51445">
    <property type="entry name" value="(Trans)glycosidases"/>
    <property type="match status" value="1"/>
</dbReference>
<keyword evidence="11" id="KW-0812">Transmembrane</keyword>
<evidence type="ECO:0000256" key="3">
    <source>
        <dbReference type="ARBA" id="ARBA00008061"/>
    </source>
</evidence>
<feature type="domain" description="Glycosyl hydrolase family 13 catalytic" evidence="13">
    <location>
        <begin position="36"/>
        <end position="384"/>
    </location>
</feature>
<dbReference type="Gene3D" id="3.20.20.80">
    <property type="entry name" value="Glycosidases"/>
    <property type="match status" value="1"/>
</dbReference>
<dbReference type="SMART" id="SM00642">
    <property type="entry name" value="Aamy"/>
    <property type="match status" value="1"/>
</dbReference>
<evidence type="ECO:0000256" key="12">
    <source>
        <dbReference type="SAM" id="SignalP"/>
    </source>
</evidence>